<comment type="caution">
    <text evidence="12">The sequence shown here is derived from an EMBL/GenBank/DDBJ whole genome shotgun (WGS) entry which is preliminary data.</text>
</comment>
<dbReference type="Proteomes" id="UP000265541">
    <property type="component" value="Unassembled WGS sequence"/>
</dbReference>
<dbReference type="EC" id="2.7.1.50" evidence="11"/>
<comment type="similarity">
    <text evidence="11">Belongs to the Thz kinase family.</text>
</comment>
<comment type="function">
    <text evidence="11">Catalyzes the phosphorylation of the hydroxyl group of 4-methyl-5-beta-hydroxyethylthiazole (THZ).</text>
</comment>
<sequence>MNNLEKIKTTQPLIICYTNDVVKNFTANGLLSLGASPAMSEAPEEATEMLSVAQTLLINIGTITKDRAKDMMDIARIANKVGTPIVFDPVAVGASEFRKQFCKQLLKEIDVAVIKGNASEILALIDDETTMKGTDSDDNLDSVDIARKAHDILQTSIVITGEEDVIAKDNKVIKLANGSQLLTRITGAGCLLGAIIGAFLTDKGNIKLQQLEEAVSIYNIAAEAAEQLSGQQGPASFMTALLDALYHISYDDYLNSNCRIEVQ</sequence>
<proteinExistence type="inferred from homology"/>
<protein>
    <recommendedName>
        <fullName evidence="11">Hydroxyethylthiazole kinase</fullName>
        <ecNumber evidence="11">2.7.1.50</ecNumber>
    </recommendedName>
    <alternativeName>
        <fullName evidence="11">4-methyl-5-beta-hydroxyethylthiazole kinase</fullName>
        <shortName evidence="11">TH kinase</shortName>
        <shortName evidence="11">Thz kinase</shortName>
    </alternativeName>
</protein>
<dbReference type="NCBIfam" id="NF006830">
    <property type="entry name" value="PRK09355.1"/>
    <property type="match status" value="1"/>
</dbReference>
<evidence type="ECO:0000256" key="7">
    <source>
        <dbReference type="ARBA" id="ARBA00022777"/>
    </source>
</evidence>
<feature type="binding site" evidence="11">
    <location>
        <position position="187"/>
    </location>
    <ligand>
        <name>substrate</name>
    </ligand>
</feature>
<evidence type="ECO:0000256" key="2">
    <source>
        <dbReference type="ARBA" id="ARBA00001946"/>
    </source>
</evidence>
<feature type="binding site" evidence="11">
    <location>
        <position position="39"/>
    </location>
    <ligand>
        <name>substrate</name>
    </ligand>
</feature>
<comment type="cofactor">
    <cofactor evidence="2 11">
        <name>Mg(2+)</name>
        <dbReference type="ChEBI" id="CHEBI:18420"/>
    </cofactor>
</comment>
<dbReference type="UniPathway" id="UPA00060">
    <property type="reaction ID" value="UER00139"/>
</dbReference>
<evidence type="ECO:0000256" key="4">
    <source>
        <dbReference type="ARBA" id="ARBA00022679"/>
    </source>
</evidence>
<dbReference type="GO" id="GO:0005524">
    <property type="term" value="F:ATP binding"/>
    <property type="evidence" value="ECO:0007669"/>
    <property type="project" value="UniProtKB-UniRule"/>
</dbReference>
<keyword evidence="8 11" id="KW-0067">ATP-binding</keyword>
<dbReference type="RefSeq" id="WP_119486176.1">
    <property type="nucleotide sequence ID" value="NZ_QYJN01000007.1"/>
</dbReference>
<dbReference type="SUPFAM" id="SSF53613">
    <property type="entry name" value="Ribokinase-like"/>
    <property type="match status" value="1"/>
</dbReference>
<dbReference type="AlphaFoldDB" id="A0A3A0VJT1"/>
<dbReference type="NCBIfam" id="TIGR00694">
    <property type="entry name" value="thiM"/>
    <property type="match status" value="1"/>
</dbReference>
<feature type="binding site" evidence="11">
    <location>
        <position position="115"/>
    </location>
    <ligand>
        <name>ATP</name>
        <dbReference type="ChEBI" id="CHEBI:30616"/>
    </ligand>
</feature>
<dbReference type="HAMAP" id="MF_00228">
    <property type="entry name" value="Thz_kinase"/>
    <property type="match status" value="1"/>
</dbReference>
<dbReference type="OrthoDB" id="9778146at2"/>
<evidence type="ECO:0000256" key="6">
    <source>
        <dbReference type="ARBA" id="ARBA00022741"/>
    </source>
</evidence>
<reference evidence="12 13" key="1">
    <citation type="journal article" date="2016" name="Front. Microbiol.">
        <title>Comprehensive Phylogenetic Analysis of Bovine Non-aureus Staphylococci Species Based on Whole-Genome Sequencing.</title>
        <authorList>
            <person name="Naushad S."/>
            <person name="Barkema H.W."/>
            <person name="Luby C."/>
            <person name="Condas L.A."/>
            <person name="Nobrega D.B."/>
            <person name="Carson D.A."/>
            <person name="De Buck J."/>
        </authorList>
    </citation>
    <scope>NUCLEOTIDE SEQUENCE [LARGE SCALE GENOMIC DNA]</scope>
    <source>
        <strain evidence="12 13">SNUC 4781</strain>
    </source>
</reference>
<evidence type="ECO:0000256" key="3">
    <source>
        <dbReference type="ARBA" id="ARBA00004868"/>
    </source>
</evidence>
<accession>A0A3A0VJT1</accession>
<evidence type="ECO:0000256" key="8">
    <source>
        <dbReference type="ARBA" id="ARBA00022840"/>
    </source>
</evidence>
<keyword evidence="4 11" id="KW-0808">Transferase</keyword>
<dbReference type="Pfam" id="PF02110">
    <property type="entry name" value="HK"/>
    <property type="match status" value="1"/>
</dbReference>
<dbReference type="GO" id="GO:0000287">
    <property type="term" value="F:magnesium ion binding"/>
    <property type="evidence" value="ECO:0007669"/>
    <property type="project" value="UniProtKB-UniRule"/>
</dbReference>
<keyword evidence="7 11" id="KW-0418">Kinase</keyword>
<keyword evidence="10 11" id="KW-0784">Thiamine biosynthesis</keyword>
<dbReference type="CDD" id="cd01170">
    <property type="entry name" value="THZ_kinase"/>
    <property type="match status" value="1"/>
</dbReference>
<keyword evidence="6 11" id="KW-0547">Nucleotide-binding</keyword>
<evidence type="ECO:0000256" key="5">
    <source>
        <dbReference type="ARBA" id="ARBA00022723"/>
    </source>
</evidence>
<dbReference type="InterPro" id="IPR000417">
    <property type="entry name" value="Hyethyz_kinase"/>
</dbReference>
<dbReference type="EMBL" id="QYJN01000007">
    <property type="protein sequence ID" value="RIP32951.1"/>
    <property type="molecule type" value="Genomic_DNA"/>
</dbReference>
<dbReference type="Gene3D" id="3.40.1190.20">
    <property type="match status" value="1"/>
</dbReference>
<dbReference type="PIRSF" id="PIRSF000513">
    <property type="entry name" value="Thz_kinase"/>
    <property type="match status" value="1"/>
</dbReference>
<evidence type="ECO:0000256" key="9">
    <source>
        <dbReference type="ARBA" id="ARBA00022842"/>
    </source>
</evidence>
<keyword evidence="5 11" id="KW-0479">Metal-binding</keyword>
<comment type="pathway">
    <text evidence="3 11">Cofactor biosynthesis; thiamine diphosphate biosynthesis; 4-methyl-5-(2-phosphoethyl)-thiazole from 5-(2-hydroxyethyl)-4-methylthiazole: step 1/1.</text>
</comment>
<evidence type="ECO:0000256" key="10">
    <source>
        <dbReference type="ARBA" id="ARBA00022977"/>
    </source>
</evidence>
<dbReference type="GO" id="GO:0004417">
    <property type="term" value="F:hydroxyethylthiazole kinase activity"/>
    <property type="evidence" value="ECO:0007669"/>
    <property type="project" value="UniProtKB-UniRule"/>
</dbReference>
<evidence type="ECO:0000256" key="1">
    <source>
        <dbReference type="ARBA" id="ARBA00001771"/>
    </source>
</evidence>
<dbReference type="InterPro" id="IPR029056">
    <property type="entry name" value="Ribokinase-like"/>
</dbReference>
<dbReference type="GO" id="GO:0009228">
    <property type="term" value="P:thiamine biosynthetic process"/>
    <property type="evidence" value="ECO:0007669"/>
    <property type="project" value="UniProtKB-KW"/>
</dbReference>
<dbReference type="PRINTS" id="PR01099">
    <property type="entry name" value="HYETHTZKNASE"/>
</dbReference>
<gene>
    <name evidence="11" type="primary">thiM</name>
    <name evidence="12" type="ORF">BUZ14_12335</name>
</gene>
<organism evidence="12 13">
    <name type="scientific">Staphylococcus gallinarum</name>
    <dbReference type="NCBI Taxonomy" id="1293"/>
    <lineage>
        <taxon>Bacteria</taxon>
        <taxon>Bacillati</taxon>
        <taxon>Bacillota</taxon>
        <taxon>Bacilli</taxon>
        <taxon>Bacillales</taxon>
        <taxon>Staphylococcaceae</taxon>
        <taxon>Staphylococcus</taxon>
    </lineage>
</organism>
<feature type="binding site" evidence="11">
    <location>
        <position position="160"/>
    </location>
    <ligand>
        <name>ATP</name>
        <dbReference type="ChEBI" id="CHEBI:30616"/>
    </ligand>
</feature>
<keyword evidence="9 11" id="KW-0460">Magnesium</keyword>
<dbReference type="GO" id="GO:0009229">
    <property type="term" value="P:thiamine diphosphate biosynthetic process"/>
    <property type="evidence" value="ECO:0007669"/>
    <property type="project" value="UniProtKB-UniRule"/>
</dbReference>
<evidence type="ECO:0000256" key="11">
    <source>
        <dbReference type="HAMAP-Rule" id="MF_00228"/>
    </source>
</evidence>
<name>A0A3A0VJT1_STAGA</name>
<evidence type="ECO:0000313" key="12">
    <source>
        <dbReference type="EMBL" id="RIP32951.1"/>
    </source>
</evidence>
<comment type="catalytic activity">
    <reaction evidence="1 11">
        <text>5-(2-hydroxyethyl)-4-methylthiazole + ATP = 4-methyl-5-(2-phosphooxyethyl)-thiazole + ADP + H(+)</text>
        <dbReference type="Rhea" id="RHEA:24212"/>
        <dbReference type="ChEBI" id="CHEBI:15378"/>
        <dbReference type="ChEBI" id="CHEBI:17957"/>
        <dbReference type="ChEBI" id="CHEBI:30616"/>
        <dbReference type="ChEBI" id="CHEBI:58296"/>
        <dbReference type="ChEBI" id="CHEBI:456216"/>
        <dbReference type="EC" id="2.7.1.50"/>
    </reaction>
</comment>
<evidence type="ECO:0000313" key="13">
    <source>
        <dbReference type="Proteomes" id="UP000265541"/>
    </source>
</evidence>